<accession>A0A8T2UL46</accession>
<name>A0A8T2UL46_CERRI</name>
<reference evidence="1" key="1">
    <citation type="submission" date="2021-08" db="EMBL/GenBank/DDBJ databases">
        <title>WGS assembly of Ceratopteris richardii.</title>
        <authorList>
            <person name="Marchant D.B."/>
            <person name="Chen G."/>
            <person name="Jenkins J."/>
            <person name="Shu S."/>
            <person name="Leebens-Mack J."/>
            <person name="Grimwood J."/>
            <person name="Schmutz J."/>
            <person name="Soltis P."/>
            <person name="Soltis D."/>
            <person name="Chen Z.-H."/>
        </authorList>
    </citation>
    <scope>NUCLEOTIDE SEQUENCE</scope>
    <source>
        <strain evidence="1">Whitten #5841</strain>
        <tissue evidence="1">Leaf</tissue>
    </source>
</reference>
<organism evidence="1 2">
    <name type="scientific">Ceratopteris richardii</name>
    <name type="common">Triangle waterfern</name>
    <dbReference type="NCBI Taxonomy" id="49495"/>
    <lineage>
        <taxon>Eukaryota</taxon>
        <taxon>Viridiplantae</taxon>
        <taxon>Streptophyta</taxon>
        <taxon>Embryophyta</taxon>
        <taxon>Tracheophyta</taxon>
        <taxon>Polypodiopsida</taxon>
        <taxon>Polypodiidae</taxon>
        <taxon>Polypodiales</taxon>
        <taxon>Pteridineae</taxon>
        <taxon>Pteridaceae</taxon>
        <taxon>Parkerioideae</taxon>
        <taxon>Ceratopteris</taxon>
    </lineage>
</organism>
<dbReference type="AlphaFoldDB" id="A0A8T2UL46"/>
<dbReference type="SUPFAM" id="SSF48613">
    <property type="entry name" value="Heme oxygenase-like"/>
    <property type="match status" value="1"/>
</dbReference>
<dbReference type="Proteomes" id="UP000825935">
    <property type="component" value="Chromosome 6"/>
</dbReference>
<proteinExistence type="predicted"/>
<protein>
    <submittedName>
        <fullName evidence="1">Uncharacterized protein</fullName>
    </submittedName>
</protein>
<comment type="caution">
    <text evidence="1">The sequence shown here is derived from an EMBL/GenBank/DDBJ whole genome shotgun (WGS) entry which is preliminary data.</text>
</comment>
<sequence length="130" mass="15190">MCKAWHVNDIAVGEYVLRYTDFMQKKFNEYAPNALIVTYACVKLWHTLTSELVKIVPKDKSNPYRVWVDAMHSNGATAREQATLIDKHYGFDRETALSMFRIAMQHEIDYFNYGGEIKNTKRAVHAYDYT</sequence>
<keyword evidence="2" id="KW-1185">Reference proteome</keyword>
<evidence type="ECO:0000313" key="1">
    <source>
        <dbReference type="EMBL" id="KAH7434543.1"/>
    </source>
</evidence>
<dbReference type="OrthoDB" id="5984652at2759"/>
<evidence type="ECO:0000313" key="2">
    <source>
        <dbReference type="Proteomes" id="UP000825935"/>
    </source>
</evidence>
<gene>
    <name evidence="1" type="ORF">KP509_06G022500</name>
</gene>
<dbReference type="Gene3D" id="1.20.910.10">
    <property type="entry name" value="Heme oxygenase-like"/>
    <property type="match status" value="1"/>
</dbReference>
<dbReference type="InterPro" id="IPR016084">
    <property type="entry name" value="Haem_Oase-like_multi-hlx"/>
</dbReference>
<dbReference type="EMBL" id="CM035411">
    <property type="protein sequence ID" value="KAH7434543.1"/>
    <property type="molecule type" value="Genomic_DNA"/>
</dbReference>